<evidence type="ECO:0000313" key="2">
    <source>
        <dbReference type="Proteomes" id="UP001157418"/>
    </source>
</evidence>
<protein>
    <submittedName>
        <fullName evidence="1">Uncharacterized protein</fullName>
    </submittedName>
</protein>
<proteinExistence type="predicted"/>
<dbReference type="Proteomes" id="UP001157418">
    <property type="component" value="Unassembled WGS sequence"/>
</dbReference>
<sequence>MQYLKLLVDQNYPNKTLVYTGDFRSLLQHTSAGDSRLISGLPSNLAVAHHRLRCPVPPPSLPHTTISDTPGK</sequence>
<comment type="caution">
    <text evidence="1">The sequence shown here is derived from an EMBL/GenBank/DDBJ whole genome shotgun (WGS) entry which is preliminary data.</text>
</comment>
<reference evidence="1 2" key="1">
    <citation type="submission" date="2022-01" db="EMBL/GenBank/DDBJ databases">
        <authorList>
            <person name="Xiong W."/>
            <person name="Schranz E."/>
        </authorList>
    </citation>
    <scope>NUCLEOTIDE SEQUENCE [LARGE SCALE GENOMIC DNA]</scope>
</reference>
<evidence type="ECO:0000313" key="1">
    <source>
        <dbReference type="EMBL" id="CAH1431694.1"/>
    </source>
</evidence>
<accession>A0AAU9MV17</accession>
<dbReference type="AlphaFoldDB" id="A0AAU9MV17"/>
<organism evidence="1 2">
    <name type="scientific">Lactuca virosa</name>
    <dbReference type="NCBI Taxonomy" id="75947"/>
    <lineage>
        <taxon>Eukaryota</taxon>
        <taxon>Viridiplantae</taxon>
        <taxon>Streptophyta</taxon>
        <taxon>Embryophyta</taxon>
        <taxon>Tracheophyta</taxon>
        <taxon>Spermatophyta</taxon>
        <taxon>Magnoliopsida</taxon>
        <taxon>eudicotyledons</taxon>
        <taxon>Gunneridae</taxon>
        <taxon>Pentapetalae</taxon>
        <taxon>asterids</taxon>
        <taxon>campanulids</taxon>
        <taxon>Asterales</taxon>
        <taxon>Asteraceae</taxon>
        <taxon>Cichorioideae</taxon>
        <taxon>Cichorieae</taxon>
        <taxon>Lactucinae</taxon>
        <taxon>Lactuca</taxon>
    </lineage>
</organism>
<gene>
    <name evidence="1" type="ORF">LVIROSA_LOCUS18399</name>
</gene>
<keyword evidence="2" id="KW-1185">Reference proteome</keyword>
<name>A0AAU9MV17_9ASTR</name>
<dbReference type="EMBL" id="CAKMRJ010003334">
    <property type="protein sequence ID" value="CAH1431694.1"/>
    <property type="molecule type" value="Genomic_DNA"/>
</dbReference>